<evidence type="ECO:0000256" key="2">
    <source>
        <dbReference type="SAM" id="MobiDB-lite"/>
    </source>
</evidence>
<evidence type="ECO:0000313" key="4">
    <source>
        <dbReference type="Proteomes" id="UP000636709"/>
    </source>
</evidence>
<feature type="compositionally biased region" description="Low complexity" evidence="2">
    <location>
        <begin position="245"/>
        <end position="274"/>
    </location>
</feature>
<reference evidence="3" key="1">
    <citation type="submission" date="2020-07" db="EMBL/GenBank/DDBJ databases">
        <title>Genome sequence and genetic diversity analysis of an under-domesticated orphan crop, white fonio (Digitaria exilis).</title>
        <authorList>
            <person name="Bennetzen J.L."/>
            <person name="Chen S."/>
            <person name="Ma X."/>
            <person name="Wang X."/>
            <person name="Yssel A.E.J."/>
            <person name="Chaluvadi S.R."/>
            <person name="Johnson M."/>
            <person name="Gangashetty P."/>
            <person name="Hamidou F."/>
            <person name="Sanogo M.D."/>
            <person name="Zwaenepoel A."/>
            <person name="Wallace J."/>
            <person name="Van De Peer Y."/>
            <person name="Van Deynze A."/>
        </authorList>
    </citation>
    <scope>NUCLEOTIDE SEQUENCE</scope>
    <source>
        <tissue evidence="3">Leaves</tissue>
    </source>
</reference>
<proteinExistence type="predicted"/>
<dbReference type="Gene3D" id="3.40.1180.10">
    <property type="entry name" value="Decaprenyl diphosphate synthase-like"/>
    <property type="match status" value="2"/>
</dbReference>
<sequence length="284" mass="30611">MADNVDVLVLEALAQRRLRPELMPKHVAIVMDGNRRWAEARGLTTPEGHEAGAQALKKIVELSCAWGIHAITAFAFSHENLNRPEATHRKSLSLSSSTRSSLNSLLFESAGGGRLLDGDDGADDPQLANCWFLNSVATAAATYMHTGKEFGCMSWVIPSRRPPSLQEAIWEAEETTRNNSRCLVVIATCYSGRWDIVQACRELAAKVQDKQLRPEDIDESMLAGHLATNNVLSWEINWPAPTCSSEQAASSGSAASCSGSAPTASSTSSTPCGPISGRMTTARR</sequence>
<dbReference type="InterPro" id="IPR036424">
    <property type="entry name" value="UPP_synth-like_sf"/>
</dbReference>
<dbReference type="PANTHER" id="PTHR10291">
    <property type="entry name" value="DEHYDRODOLICHYL DIPHOSPHATE SYNTHASE FAMILY MEMBER"/>
    <property type="match status" value="1"/>
</dbReference>
<gene>
    <name evidence="3" type="ORF">HU200_019822</name>
</gene>
<evidence type="ECO:0008006" key="5">
    <source>
        <dbReference type="Google" id="ProtNLM"/>
    </source>
</evidence>
<protein>
    <recommendedName>
        <fullName evidence="5">Alkyl transferase</fullName>
    </recommendedName>
</protein>
<dbReference type="InterPro" id="IPR001441">
    <property type="entry name" value="UPP_synth-like"/>
</dbReference>
<dbReference type="GO" id="GO:0016094">
    <property type="term" value="P:polyprenol biosynthetic process"/>
    <property type="evidence" value="ECO:0007669"/>
    <property type="project" value="TreeGrafter"/>
</dbReference>
<dbReference type="GO" id="GO:0045547">
    <property type="term" value="F:ditrans,polycis-polyprenyl diphosphate synthase [(2E,6E)-farnesyl diphosphate specific] activity"/>
    <property type="evidence" value="ECO:0007669"/>
    <property type="project" value="TreeGrafter"/>
</dbReference>
<dbReference type="OrthoDB" id="4173905at2759"/>
<dbReference type="SUPFAM" id="SSF64005">
    <property type="entry name" value="Undecaprenyl diphosphate synthase"/>
    <property type="match status" value="1"/>
</dbReference>
<dbReference type="EMBL" id="JACEFO010001651">
    <property type="protein sequence ID" value="KAF8726360.1"/>
    <property type="molecule type" value="Genomic_DNA"/>
</dbReference>
<keyword evidence="4" id="KW-1185">Reference proteome</keyword>
<name>A0A835F2N6_9POAL</name>
<dbReference type="Proteomes" id="UP000636709">
    <property type="component" value="Unassembled WGS sequence"/>
</dbReference>
<organism evidence="3 4">
    <name type="scientific">Digitaria exilis</name>
    <dbReference type="NCBI Taxonomy" id="1010633"/>
    <lineage>
        <taxon>Eukaryota</taxon>
        <taxon>Viridiplantae</taxon>
        <taxon>Streptophyta</taxon>
        <taxon>Embryophyta</taxon>
        <taxon>Tracheophyta</taxon>
        <taxon>Spermatophyta</taxon>
        <taxon>Magnoliopsida</taxon>
        <taxon>Liliopsida</taxon>
        <taxon>Poales</taxon>
        <taxon>Poaceae</taxon>
        <taxon>PACMAD clade</taxon>
        <taxon>Panicoideae</taxon>
        <taxon>Panicodae</taxon>
        <taxon>Paniceae</taxon>
        <taxon>Anthephorinae</taxon>
        <taxon>Digitaria</taxon>
    </lineage>
</organism>
<evidence type="ECO:0000313" key="3">
    <source>
        <dbReference type="EMBL" id="KAF8726360.1"/>
    </source>
</evidence>
<accession>A0A835F2N6</accession>
<dbReference type="Pfam" id="PF01255">
    <property type="entry name" value="Prenyltransf"/>
    <property type="match status" value="2"/>
</dbReference>
<dbReference type="CDD" id="cd00475">
    <property type="entry name" value="Cis_IPPS"/>
    <property type="match status" value="1"/>
</dbReference>
<feature type="region of interest" description="Disordered" evidence="2">
    <location>
        <begin position="245"/>
        <end position="284"/>
    </location>
</feature>
<comment type="caution">
    <text evidence="3">The sequence shown here is derived from an EMBL/GenBank/DDBJ whole genome shotgun (WGS) entry which is preliminary data.</text>
</comment>
<dbReference type="AlphaFoldDB" id="A0A835F2N6"/>
<keyword evidence="1" id="KW-0808">Transferase</keyword>
<dbReference type="PANTHER" id="PTHR10291:SF23">
    <property type="entry name" value="ALKYL TRANSFERASE"/>
    <property type="match status" value="1"/>
</dbReference>
<evidence type="ECO:0000256" key="1">
    <source>
        <dbReference type="ARBA" id="ARBA00022679"/>
    </source>
</evidence>